<dbReference type="EMBL" id="LR215974">
    <property type="protein sequence ID" value="VFB04717.1"/>
    <property type="molecule type" value="Genomic_DNA"/>
</dbReference>
<dbReference type="Pfam" id="PF17517">
    <property type="entry name" value="IgGFc_binding"/>
    <property type="match status" value="1"/>
</dbReference>
<feature type="domain" description="IgGFc-binding protein N-terminal" evidence="1">
    <location>
        <begin position="129"/>
        <end position="446"/>
    </location>
</feature>
<dbReference type="InterPro" id="IPR026341">
    <property type="entry name" value="T9SS_type_B"/>
</dbReference>
<organism evidence="2 3">
    <name type="scientific">Chryseobacterium taihuense</name>
    <dbReference type="NCBI Taxonomy" id="1141221"/>
    <lineage>
        <taxon>Bacteria</taxon>
        <taxon>Pseudomonadati</taxon>
        <taxon>Bacteroidota</taxon>
        <taxon>Flavobacteriia</taxon>
        <taxon>Flavobacteriales</taxon>
        <taxon>Weeksellaceae</taxon>
        <taxon>Chryseobacterium group</taxon>
        <taxon>Chryseobacterium</taxon>
    </lineage>
</organism>
<name>A0A4U8WE49_9FLAO</name>
<dbReference type="AlphaFoldDB" id="A0A4U8WE49"/>
<evidence type="ECO:0000259" key="1">
    <source>
        <dbReference type="Pfam" id="PF17517"/>
    </source>
</evidence>
<evidence type="ECO:0000313" key="3">
    <source>
        <dbReference type="Proteomes" id="UP000290013"/>
    </source>
</evidence>
<dbReference type="InterPro" id="IPR035234">
    <property type="entry name" value="IgGFc-bd_N"/>
</dbReference>
<reference evidence="2 3" key="1">
    <citation type="submission" date="2019-02" db="EMBL/GenBank/DDBJ databases">
        <authorList>
            <consortium name="Pathogen Informatics"/>
        </authorList>
    </citation>
    <scope>NUCLEOTIDE SEQUENCE [LARGE SCALE GENOMIC DNA]</scope>
    <source>
        <strain evidence="2 3">3012STDY6944375</strain>
    </source>
</reference>
<proteinExistence type="predicted"/>
<evidence type="ECO:0000313" key="2">
    <source>
        <dbReference type="EMBL" id="VFB04717.1"/>
    </source>
</evidence>
<accession>A0A4U8WE49</accession>
<dbReference type="Pfam" id="PF13585">
    <property type="entry name" value="CHU_C"/>
    <property type="match status" value="1"/>
</dbReference>
<dbReference type="NCBIfam" id="TIGR04131">
    <property type="entry name" value="Bac_Flav_CTERM"/>
    <property type="match status" value="1"/>
</dbReference>
<gene>
    <name evidence="2" type="ORF">NCTC12078_02755</name>
</gene>
<dbReference type="Proteomes" id="UP000290013">
    <property type="component" value="Chromosome"/>
</dbReference>
<protein>
    <submittedName>
        <fullName evidence="2">Gliding motility-associated C-terminal domain</fullName>
    </submittedName>
</protein>
<sequence>MKKILSFFLIFYIFSTTLAQLDREHWFAPMVDRTGNPNPYQKLYLSTNRTTPFPVSIYNNNVLIGTVTISKTNPQRFDVLRDYIITTLQSDLFTPGTKGLYLQADFPFYANLRFSVFNHAEIITSKGTASKGNTFYAASAPITVSNGILNFMTSILATEDNTTVTISGYKPTVQFSNGTTGLTNPTLTFTLNKGQSYIVDGIGNINGNFDGFIGAKIVATKPVNVTNGNFNGQYAGNQPLSSDILMDQSIPVTQLGNTFALVKGNGNIGSNMEGALVIATEDNTTIFVNNETLPIATINTGQYFVIPDSKYILQGNGHYNMYIVSNKNAYVYQMLAGASTTGNEVATGGFNFIPGLNCYLPKQIDELGFINENFVHTNVNPSGILNIPTKLNLITERGAVVNVNGAPPPAGTGPFNMTGTNNWVTYGIPNTTGTITITSTKAITAGINAGSDAVGYGGFFAGFPTQPVIIKSGGDCVPGIVLTVDPVIYETYQWYRNGIIIPGATSPTFTPTQSGFYTCSVTMGSCAPLVTVQYKVLNCLKQTTETLNICDVKTIPPTFSTSTQAPVPSTVAITTPPSLGTATINTTTGIITYNATNPSAGGTDTFTYTFCGNDPDFPDCESITVTINIQPVTVTNATITSCNVNGVGIFDLTTANVTANTPIVKTYYTSLLAAQTENAAGEITNPTIYSAPAGTIVYVVVKNPTGCKNIAQITLNLFPLAVINAANIGIQCDDNLDGTVNVVLSDITQQILNNPTYFTTVRYYAQLSDANLGNNNTLPNNWSFTTNTTIYIRVDSPNGCAPVIQPVNFTVGAKLSLLTNLLVTTYCDDDLDGSKQVSLSQFISQFTTDPQVSVSYHATLADAQNDVSPINGTVTLTGTHTYFIRFEKAGICPDVATLRITLKTPKKSDILTDQIICAKTLTTLDAGPGFTAYLWSTGATTQSISNVSAGNYWVELSFDGCVYKQFVTVAESVLPVITSIEINGSTVTIGVSGGNPAYEYSLDGFNWQSSNVFTNVTRGIYTVHVRDSLKCEIVKEEFVIIDLINTITPNDDGRNDVINYSSLMNKKNLEFRIFDRYGAEVFRGTPTNKFTWDGTMKGRPVPTATYWYFISWTELGGVTTVKYSSWLLVKHRNNSLWDR</sequence>
<dbReference type="RefSeq" id="WP_130914899.1">
    <property type="nucleotide sequence ID" value="NZ_LR215974.1"/>
</dbReference>
<dbReference type="KEGG" id="ctai:NCTC12078_02755"/>